<dbReference type="EMBL" id="CAUYUJ010017461">
    <property type="protein sequence ID" value="CAK0875013.1"/>
    <property type="molecule type" value="Genomic_DNA"/>
</dbReference>
<feature type="non-terminal residue" evidence="2">
    <location>
        <position position="1"/>
    </location>
</feature>
<proteinExistence type="predicted"/>
<organism evidence="2 3">
    <name type="scientific">Prorocentrum cordatum</name>
    <dbReference type="NCBI Taxonomy" id="2364126"/>
    <lineage>
        <taxon>Eukaryota</taxon>
        <taxon>Sar</taxon>
        <taxon>Alveolata</taxon>
        <taxon>Dinophyceae</taxon>
        <taxon>Prorocentrales</taxon>
        <taxon>Prorocentraceae</taxon>
        <taxon>Prorocentrum</taxon>
    </lineage>
</organism>
<evidence type="ECO:0000313" key="3">
    <source>
        <dbReference type="Proteomes" id="UP001189429"/>
    </source>
</evidence>
<feature type="compositionally biased region" description="Acidic residues" evidence="1">
    <location>
        <begin position="110"/>
        <end position="124"/>
    </location>
</feature>
<dbReference type="Proteomes" id="UP001189429">
    <property type="component" value="Unassembled WGS sequence"/>
</dbReference>
<evidence type="ECO:0000313" key="2">
    <source>
        <dbReference type="EMBL" id="CAK0875013.1"/>
    </source>
</evidence>
<name>A0ABN9VNP2_9DINO</name>
<accession>A0ABN9VNP2</accession>
<feature type="compositionally biased region" description="Basic residues" evidence="1">
    <location>
        <begin position="222"/>
        <end position="248"/>
    </location>
</feature>
<feature type="compositionally biased region" description="Polar residues" evidence="1">
    <location>
        <begin position="135"/>
        <end position="145"/>
    </location>
</feature>
<feature type="compositionally biased region" description="Low complexity" evidence="1">
    <location>
        <begin position="200"/>
        <end position="221"/>
    </location>
</feature>
<gene>
    <name evidence="2" type="ORF">PCOR1329_LOCUS59762</name>
</gene>
<keyword evidence="3" id="KW-1185">Reference proteome</keyword>
<feature type="region of interest" description="Disordered" evidence="1">
    <location>
        <begin position="1"/>
        <end position="283"/>
    </location>
</feature>
<sequence>PRQAAAADLEEGSGDCAAARGGSTAVAEMASEEDRARAAAPGGHEALPRALGRATPSAHPGAPGLARRLRPRQRHDREVDRGQPGKGRAGECAGAAKGPNIPKLDLPLPDPEDGVPAELCDDEAPAPPDPTASELVSQALDSGSASEPRPPAQPHARQKRTEDHRGGGHRRGCEAEEDEGSRGGGAGAARACPEGGGPAGRCAGARARGLTRSSPAASRPGRPSRRSSRPRRPAPSRSSASRRSRGRAGRPEAEAGEEGGAEPQGPGARDAAAQEVSGVPFFL</sequence>
<protein>
    <submittedName>
        <fullName evidence="2">Uncharacterized protein</fullName>
    </submittedName>
</protein>
<comment type="caution">
    <text evidence="2">The sequence shown here is derived from an EMBL/GenBank/DDBJ whole genome shotgun (WGS) entry which is preliminary data.</text>
</comment>
<feature type="compositionally biased region" description="Basic and acidic residues" evidence="1">
    <location>
        <begin position="159"/>
        <end position="174"/>
    </location>
</feature>
<evidence type="ECO:0000256" key="1">
    <source>
        <dbReference type="SAM" id="MobiDB-lite"/>
    </source>
</evidence>
<reference evidence="2" key="1">
    <citation type="submission" date="2023-10" db="EMBL/GenBank/DDBJ databases">
        <authorList>
            <person name="Chen Y."/>
            <person name="Shah S."/>
            <person name="Dougan E. K."/>
            <person name="Thang M."/>
            <person name="Chan C."/>
        </authorList>
    </citation>
    <scope>NUCLEOTIDE SEQUENCE [LARGE SCALE GENOMIC DNA]</scope>
</reference>